<keyword evidence="2" id="KW-0969">Cilium</keyword>
<dbReference type="HOGENOM" id="CLU_123272_2_0_5"/>
<evidence type="ECO:0000313" key="3">
    <source>
        <dbReference type="Proteomes" id="UP000029492"/>
    </source>
</evidence>
<evidence type="ECO:0000256" key="1">
    <source>
        <dbReference type="ARBA" id="ARBA00009677"/>
    </source>
</evidence>
<dbReference type="EMBL" id="CP003811">
    <property type="protein sequence ID" value="AIQ88913.1"/>
    <property type="molecule type" value="Genomic_DNA"/>
</dbReference>
<evidence type="ECO:0000313" key="2">
    <source>
        <dbReference type="EMBL" id="AIQ88913.1"/>
    </source>
</evidence>
<organism evidence="2 3">
    <name type="scientific">Methylobacterium oryzae CBMB20</name>
    <dbReference type="NCBI Taxonomy" id="693986"/>
    <lineage>
        <taxon>Bacteria</taxon>
        <taxon>Pseudomonadati</taxon>
        <taxon>Pseudomonadota</taxon>
        <taxon>Alphaproteobacteria</taxon>
        <taxon>Hyphomicrobiales</taxon>
        <taxon>Methylobacteriaceae</taxon>
        <taxon>Methylobacterium</taxon>
    </lineage>
</organism>
<dbReference type="GeneID" id="96603653"/>
<dbReference type="RefSeq" id="WP_043348870.1">
    <property type="nucleotide sequence ID" value="NZ_CP003811.1"/>
</dbReference>
<dbReference type="STRING" id="693986.MOC_1158"/>
<sequence length="136" mass="14230">MPDSSALHSASSALAAGRQVQSGRIRAISENLANADSVPTTPGGAPYARKIAVFAPVVADAPGDPVGRIVRDTTGFRSRYDPTNPGADLQGYVRLPNVNIAVESADLQRVIRNYELSLNASSSIKTLTQATINLIG</sequence>
<name>A0A089NSW8_9HYPH</name>
<protein>
    <submittedName>
        <fullName evidence="2">Flagellar basal body rod protein FlgC</fullName>
    </submittedName>
</protein>
<proteinExistence type="inferred from homology"/>
<dbReference type="InterPro" id="IPR019776">
    <property type="entry name" value="Flagellar_basal_body_rod_CS"/>
</dbReference>
<dbReference type="PROSITE" id="PS00588">
    <property type="entry name" value="FLAGELLA_BB_ROD"/>
    <property type="match status" value="1"/>
</dbReference>
<dbReference type="eggNOG" id="COG1558">
    <property type="taxonomic scope" value="Bacteria"/>
</dbReference>
<keyword evidence="2" id="KW-0282">Flagellum</keyword>
<reference evidence="2 3" key="1">
    <citation type="journal article" date="2014" name="PLoS ONE">
        <title>Genome Information of Methylobacterium oryzae, a Plant-Probiotic Methylotroph in the Phyllosphere.</title>
        <authorList>
            <person name="Kwak M.J."/>
            <person name="Jeong H."/>
            <person name="Madhaiyan M."/>
            <person name="Lee Y."/>
            <person name="Sa T.M."/>
            <person name="Oh T.K."/>
            <person name="Kim J.F."/>
        </authorList>
    </citation>
    <scope>NUCLEOTIDE SEQUENCE [LARGE SCALE GENOMIC DNA]</scope>
    <source>
        <strain evidence="2 3">CBMB20</strain>
    </source>
</reference>
<accession>A0A089NSW8</accession>
<dbReference type="Proteomes" id="UP000029492">
    <property type="component" value="Chromosome"/>
</dbReference>
<comment type="similarity">
    <text evidence="1">Belongs to the flagella basal body rod proteins family.</text>
</comment>
<keyword evidence="2" id="KW-0966">Cell projection</keyword>
<dbReference type="KEGG" id="mor:MOC_1158"/>
<gene>
    <name evidence="2" type="ORF">MOC_1158</name>
</gene>
<keyword evidence="3" id="KW-1185">Reference proteome</keyword>
<dbReference type="AlphaFoldDB" id="A0A089NSW8"/>